<dbReference type="Gene3D" id="2.60.40.1890">
    <property type="entry name" value="PCu(A)C copper chaperone"/>
    <property type="match status" value="1"/>
</dbReference>
<keyword evidence="3" id="KW-1185">Reference proteome</keyword>
<accession>A0A944DAE0</accession>
<dbReference type="InterPro" id="IPR036182">
    <property type="entry name" value="PCuAC_sf"/>
</dbReference>
<dbReference type="EMBL" id="JAEKFT010000006">
    <property type="protein sequence ID" value="MBT0960943.1"/>
    <property type="molecule type" value="Genomic_DNA"/>
</dbReference>
<dbReference type="RefSeq" id="WP_214360710.1">
    <property type="nucleotide sequence ID" value="NZ_JAEKFT010000006.1"/>
</dbReference>
<dbReference type="PANTHER" id="PTHR36302:SF1">
    <property type="entry name" value="COPPER CHAPERONE PCU(A)C"/>
    <property type="match status" value="1"/>
</dbReference>
<dbReference type="InterPro" id="IPR058248">
    <property type="entry name" value="Lxx211020-like"/>
</dbReference>
<feature type="signal peptide" evidence="1">
    <location>
        <begin position="1"/>
        <end position="22"/>
    </location>
</feature>
<dbReference type="InterPro" id="IPR007410">
    <property type="entry name" value="LpqE-like"/>
</dbReference>
<evidence type="ECO:0000313" key="3">
    <source>
        <dbReference type="Proteomes" id="UP000694660"/>
    </source>
</evidence>
<comment type="caution">
    <text evidence="2">The sequence shown here is derived from an EMBL/GenBank/DDBJ whole genome shotgun (WGS) entry which is preliminary data.</text>
</comment>
<protein>
    <submittedName>
        <fullName evidence="2">Copper chaperone PCu(A)C</fullName>
    </submittedName>
</protein>
<feature type="chain" id="PRO_5037682864" evidence="1">
    <location>
        <begin position="23"/>
        <end position="154"/>
    </location>
</feature>
<organism evidence="2 3">
    <name type="scientific">Denitromonas iodatirespirans</name>
    <dbReference type="NCBI Taxonomy" id="2795389"/>
    <lineage>
        <taxon>Bacteria</taxon>
        <taxon>Pseudomonadati</taxon>
        <taxon>Pseudomonadota</taxon>
        <taxon>Betaproteobacteria</taxon>
        <taxon>Rhodocyclales</taxon>
        <taxon>Zoogloeaceae</taxon>
        <taxon>Denitromonas</taxon>
    </lineage>
</organism>
<dbReference type="SUPFAM" id="SSF110087">
    <property type="entry name" value="DR1885-like metal-binding protein"/>
    <property type="match status" value="1"/>
</dbReference>
<gene>
    <name evidence="2" type="ORF">I8J34_07095</name>
</gene>
<dbReference type="Proteomes" id="UP000694660">
    <property type="component" value="Unassembled WGS sequence"/>
</dbReference>
<keyword evidence="1" id="KW-0732">Signal</keyword>
<dbReference type="AlphaFoldDB" id="A0A944DAE0"/>
<reference evidence="3" key="1">
    <citation type="journal article" date="2022" name="ISME J.">
        <title>Genetic and phylogenetic analysis of dissimilatory iodate-reducing bacteria identifies potential niches across the world's oceans.</title>
        <authorList>
            <person name="Reyes-Umana V."/>
            <person name="Henning Z."/>
            <person name="Lee K."/>
            <person name="Barnum T.P."/>
            <person name="Coates J.D."/>
        </authorList>
    </citation>
    <scope>NUCLEOTIDE SEQUENCE [LARGE SCALE GENOMIC DNA]</scope>
    <source>
        <strain evidence="3">IR12</strain>
    </source>
</reference>
<evidence type="ECO:0000313" key="2">
    <source>
        <dbReference type="EMBL" id="MBT0960943.1"/>
    </source>
</evidence>
<dbReference type="PROSITE" id="PS51257">
    <property type="entry name" value="PROKAR_LIPOPROTEIN"/>
    <property type="match status" value="1"/>
</dbReference>
<evidence type="ECO:0000256" key="1">
    <source>
        <dbReference type="SAM" id="SignalP"/>
    </source>
</evidence>
<dbReference type="PANTHER" id="PTHR36302">
    <property type="entry name" value="BLR7088 PROTEIN"/>
    <property type="match status" value="1"/>
</dbReference>
<name>A0A944DAE0_DENI1</name>
<dbReference type="Pfam" id="PF04314">
    <property type="entry name" value="PCuAC"/>
    <property type="match status" value="1"/>
</dbReference>
<sequence>MKHTRQLIAAILSACTVTAACAGGVSVSDPWVRGTVAAQKATGAFMGLTASAPTRLVGASSPAAAQVEVHEMTMENDVMKMRPVAALDLPAGAKVDLKPGGYHIMLMGLAKPLSEGMTVPMTLTFEAADGARETVDVEAPVRALTAAPMKHGMH</sequence>
<proteinExistence type="predicted"/>